<dbReference type="Pfam" id="PF26071">
    <property type="entry name" value="DUF8028"/>
    <property type="match status" value="1"/>
</dbReference>
<evidence type="ECO:0000256" key="1">
    <source>
        <dbReference type="SAM" id="Phobius"/>
    </source>
</evidence>
<name>A0A8U0HW69_9EURY</name>
<proteinExistence type="predicted"/>
<accession>A0A8U0HW69</accession>
<dbReference type="KEGG" id="halx:M0R89_02000"/>
<dbReference type="EMBL" id="CP096659">
    <property type="protein sequence ID" value="UPV74854.1"/>
    <property type="molecule type" value="Genomic_DNA"/>
</dbReference>
<dbReference type="Proteomes" id="UP000830729">
    <property type="component" value="Chromosome"/>
</dbReference>
<keyword evidence="1" id="KW-0472">Membrane</keyword>
<dbReference type="RefSeq" id="WP_248650897.1">
    <property type="nucleotide sequence ID" value="NZ_CP096659.1"/>
</dbReference>
<keyword evidence="1" id="KW-0812">Transmembrane</keyword>
<dbReference type="AlphaFoldDB" id="A0A8U0HW69"/>
<reference evidence="2 3" key="1">
    <citation type="submission" date="2022-04" db="EMBL/GenBank/DDBJ databases">
        <title>Diverse halophilic archaea isolated from saline environments.</title>
        <authorList>
            <person name="Cui H.-L."/>
        </authorList>
    </citation>
    <scope>NUCLEOTIDE SEQUENCE [LARGE SCALE GENOMIC DNA]</scope>
    <source>
        <strain evidence="2 3">XZYJT49</strain>
    </source>
</reference>
<organism evidence="2 3">
    <name type="scientific">Halorussus limi</name>
    <dbReference type="NCBI Taxonomy" id="2938695"/>
    <lineage>
        <taxon>Archaea</taxon>
        <taxon>Methanobacteriati</taxon>
        <taxon>Methanobacteriota</taxon>
        <taxon>Stenosarchaea group</taxon>
        <taxon>Halobacteria</taxon>
        <taxon>Halobacteriales</taxon>
        <taxon>Haladaptataceae</taxon>
        <taxon>Halorussus</taxon>
    </lineage>
</organism>
<protein>
    <submittedName>
        <fullName evidence="2">Uncharacterized protein</fullName>
    </submittedName>
</protein>
<keyword evidence="3" id="KW-1185">Reference proteome</keyword>
<feature type="transmembrane region" description="Helical" evidence="1">
    <location>
        <begin position="68"/>
        <end position="87"/>
    </location>
</feature>
<dbReference type="InterPro" id="IPR058341">
    <property type="entry name" value="DUF8028"/>
</dbReference>
<dbReference type="GeneID" id="72183933"/>
<sequence>MSNAPSTLDTPLADELSDDRLADALGLGQSALDALAKPFQFAGFWSAVLFPLLYVPVLPGAIPGVERASLGALLVAHAVALVAGHGYRSE</sequence>
<evidence type="ECO:0000313" key="3">
    <source>
        <dbReference type="Proteomes" id="UP000830729"/>
    </source>
</evidence>
<keyword evidence="1" id="KW-1133">Transmembrane helix</keyword>
<evidence type="ECO:0000313" key="2">
    <source>
        <dbReference type="EMBL" id="UPV74854.1"/>
    </source>
</evidence>
<gene>
    <name evidence="2" type="ORF">M0R89_02000</name>
</gene>
<feature type="transmembrane region" description="Helical" evidence="1">
    <location>
        <begin position="42"/>
        <end position="62"/>
    </location>
</feature>